<dbReference type="InterPro" id="IPR013792">
    <property type="entry name" value="RNA3'P_cycl/enolpyr_Trfase_a/b"/>
</dbReference>
<feature type="binding site" evidence="5">
    <location>
        <begin position="278"/>
        <end position="282"/>
    </location>
    <ligand>
        <name>ATP</name>
        <dbReference type="ChEBI" id="CHEBI:30616"/>
    </ligand>
</feature>
<dbReference type="InterPro" id="IPR036553">
    <property type="entry name" value="RPTC_insert"/>
</dbReference>
<comment type="similarity">
    <text evidence="1 5">Belongs to the RNA 3'-terminal cyclase family. Type 1 subfamily.</text>
</comment>
<dbReference type="InterPro" id="IPR037136">
    <property type="entry name" value="RNA3'_phos_cyclase_dom_sf"/>
</dbReference>
<dbReference type="InterPro" id="IPR013791">
    <property type="entry name" value="RNA3'-term_phos_cycl_insert"/>
</dbReference>
<evidence type="ECO:0000256" key="2">
    <source>
        <dbReference type="ARBA" id="ARBA00021428"/>
    </source>
</evidence>
<evidence type="ECO:0000256" key="5">
    <source>
        <dbReference type="HAMAP-Rule" id="MF_00200"/>
    </source>
</evidence>
<feature type="binding site" evidence="5">
    <location>
        <position position="100"/>
    </location>
    <ligand>
        <name>ATP</name>
        <dbReference type="ChEBI" id="CHEBI:30616"/>
    </ligand>
</feature>
<dbReference type="InterPro" id="IPR023797">
    <property type="entry name" value="RNA3'_phos_cyclase_dom"/>
</dbReference>
<dbReference type="GO" id="GO:0005524">
    <property type="term" value="F:ATP binding"/>
    <property type="evidence" value="ECO:0007669"/>
    <property type="project" value="UniProtKB-KW"/>
</dbReference>
<dbReference type="InterPro" id="IPR017770">
    <property type="entry name" value="RNA3'_term_phos_cyc_type_1"/>
</dbReference>
<dbReference type="EMBL" id="AM114193">
    <property type="protein sequence ID" value="CAJ37273.1"/>
    <property type="molecule type" value="Genomic_DNA"/>
</dbReference>
<dbReference type="eggNOG" id="arCOG04125">
    <property type="taxonomic scope" value="Archaea"/>
</dbReference>
<evidence type="ECO:0000256" key="3">
    <source>
        <dbReference type="ARBA" id="ARBA00022598"/>
    </source>
</evidence>
<dbReference type="AlphaFoldDB" id="Q0W2X0"/>
<dbReference type="GO" id="GO:0005737">
    <property type="term" value="C:cytoplasm"/>
    <property type="evidence" value="ECO:0007669"/>
    <property type="project" value="UniProtKB-SubCell"/>
</dbReference>
<dbReference type="PANTHER" id="PTHR11096:SF0">
    <property type="entry name" value="RNA 3'-TERMINAL PHOSPHATE CYCLASE"/>
    <property type="match status" value="1"/>
</dbReference>
<feature type="active site" description="Tele-AMP-histidine intermediate" evidence="5">
    <location>
        <position position="304"/>
    </location>
</feature>
<evidence type="ECO:0000259" key="7">
    <source>
        <dbReference type="Pfam" id="PF01137"/>
    </source>
</evidence>
<evidence type="ECO:0000256" key="6">
    <source>
        <dbReference type="NCBIfam" id="TIGR03399"/>
    </source>
</evidence>
<keyword evidence="10" id="KW-1185">Reference proteome</keyword>
<accession>Q0W2X0</accession>
<feature type="domain" description="RNA 3'-terminal phosphate cyclase" evidence="7">
    <location>
        <begin position="8"/>
        <end position="322"/>
    </location>
</feature>
<evidence type="ECO:0000313" key="9">
    <source>
        <dbReference type="EMBL" id="CAJ37273.1"/>
    </source>
</evidence>
<evidence type="ECO:0000313" key="10">
    <source>
        <dbReference type="Proteomes" id="UP000000663"/>
    </source>
</evidence>
<dbReference type="PATRIC" id="fig|351160.9.peg.1008"/>
<dbReference type="Pfam" id="PF05189">
    <property type="entry name" value="RTC_insert"/>
    <property type="match status" value="1"/>
</dbReference>
<dbReference type="Proteomes" id="UP000000663">
    <property type="component" value="Chromosome"/>
</dbReference>
<comment type="subcellular location">
    <subcellularLocation>
        <location evidence="5">Cytoplasm</location>
    </subcellularLocation>
</comment>
<dbReference type="Pfam" id="PF01137">
    <property type="entry name" value="RTC"/>
    <property type="match status" value="1"/>
</dbReference>
<dbReference type="PANTHER" id="PTHR11096">
    <property type="entry name" value="RNA 3' TERMINAL PHOSPHATE CYCLASE"/>
    <property type="match status" value="1"/>
</dbReference>
<keyword evidence="5" id="KW-0963">Cytoplasm</keyword>
<organism evidence="9 10">
    <name type="scientific">Methanocella arvoryzae (strain DSM 22066 / NBRC 105507 / MRE50)</name>
    <dbReference type="NCBI Taxonomy" id="351160"/>
    <lineage>
        <taxon>Archaea</taxon>
        <taxon>Methanobacteriati</taxon>
        <taxon>Methanobacteriota</taxon>
        <taxon>Stenosarchaea group</taxon>
        <taxon>Methanomicrobia</taxon>
        <taxon>Methanocellales</taxon>
        <taxon>Methanocellaceae</taxon>
        <taxon>Methanocella</taxon>
    </lineage>
</organism>
<dbReference type="OrthoDB" id="7994at2157"/>
<keyword evidence="5" id="KW-0067">ATP-binding</keyword>
<gene>
    <name evidence="5 9" type="primary">rtcA</name>
    <name evidence="9" type="ORF">RCIX2147</name>
</gene>
<dbReference type="SUPFAM" id="SSF55205">
    <property type="entry name" value="EPT/RTPC-like"/>
    <property type="match status" value="2"/>
</dbReference>
<evidence type="ECO:0000259" key="8">
    <source>
        <dbReference type="Pfam" id="PF05189"/>
    </source>
</evidence>
<keyword evidence="3 5" id="KW-0436">Ligase</keyword>
<comment type="catalytic activity">
    <reaction evidence="5">
        <text>a 3'-end 3'-phospho-ribonucleotide-RNA + ATP = a 3'-end 2',3'-cyclophospho-ribonucleotide-RNA + AMP + diphosphate</text>
        <dbReference type="Rhea" id="RHEA:23976"/>
        <dbReference type="Rhea" id="RHEA-COMP:10463"/>
        <dbReference type="Rhea" id="RHEA-COMP:10464"/>
        <dbReference type="ChEBI" id="CHEBI:30616"/>
        <dbReference type="ChEBI" id="CHEBI:33019"/>
        <dbReference type="ChEBI" id="CHEBI:83062"/>
        <dbReference type="ChEBI" id="CHEBI:83064"/>
        <dbReference type="ChEBI" id="CHEBI:456215"/>
        <dbReference type="EC" id="6.5.1.4"/>
    </reaction>
</comment>
<evidence type="ECO:0000256" key="1">
    <source>
        <dbReference type="ARBA" id="ARBA00009206"/>
    </source>
</evidence>
<dbReference type="GO" id="GO:0003963">
    <property type="term" value="F:RNA-3'-phosphate cyclase activity"/>
    <property type="evidence" value="ECO:0007669"/>
    <property type="project" value="UniProtKB-UniRule"/>
</dbReference>
<proteinExistence type="inferred from homology"/>
<sequence length="333" mass="35399">MIEIDGSYGEGGGQILRSAVAVSAITGTPVRIINIRKNRPRAGLSIQHIKSIELVGQMSDAKIEGLSPGSTTITFIPSEIRGGKYSLNIGTAGSISLVLQSITPVASFAPSPVSINVTGGTDVRWSPTIDYFKHVTMPALRMFGFKGTLQLLSRGYFPVGSGSVVIDIEPADLRGAIIDEHRGGPVRGISASSRLPSHVSWRQRDAARKYLESVGLEVGEIELDVRDDLSTGSSITLFSGFHGGSALGERGLPAEKVGTEAAINLANCLESDAAVDPFLCDQLITFMALSKGSSLITTSSVTSHAVTNMWIMEKLTGRRFTVEKNRNIVIQSA</sequence>
<dbReference type="EC" id="6.5.1.4" evidence="5 6"/>
<name>Q0W2X0_METAR</name>
<feature type="domain" description="RNA 3'-terminal phosphate cyclase insert" evidence="8">
    <location>
        <begin position="186"/>
        <end position="267"/>
    </location>
</feature>
<dbReference type="Gene3D" id="3.30.360.20">
    <property type="entry name" value="RNA 3'-terminal phosphate cyclase, insert domain"/>
    <property type="match status" value="1"/>
</dbReference>
<dbReference type="InterPro" id="IPR000228">
    <property type="entry name" value="RNA3'_term_phos_cyc"/>
</dbReference>
<dbReference type="HAMAP" id="MF_00200">
    <property type="entry name" value="RTC"/>
    <property type="match status" value="1"/>
</dbReference>
<dbReference type="PIRSF" id="PIRSF005378">
    <property type="entry name" value="RNA3'_term_phos_cycl_euk"/>
    <property type="match status" value="1"/>
</dbReference>
<reference evidence="9 10" key="1">
    <citation type="journal article" date="2006" name="Science">
        <title>Genome of rice cluster I archaea -- the key methane producers in the rice rhizosphere.</title>
        <authorList>
            <person name="Erkel C."/>
            <person name="Kube M."/>
            <person name="Reinhardt R."/>
            <person name="Liesack W."/>
        </authorList>
    </citation>
    <scope>NUCLEOTIDE SEQUENCE [LARGE SCALE GENOMIC DNA]</scope>
    <source>
        <strain evidence="10">DSM 22066 / NBRC 105507 / MRE50</strain>
    </source>
</reference>
<dbReference type="SUPFAM" id="SSF52913">
    <property type="entry name" value="RNA 3'-terminal phosphate cyclase, RPTC, insert domain"/>
    <property type="match status" value="1"/>
</dbReference>
<comment type="function">
    <text evidence="5">Catalyzes the conversion of 3'-phosphate to a 2',3'-cyclic phosphodiester at the end of RNA. The mechanism of action of the enzyme occurs in 3 steps: (A) adenylation of the enzyme by ATP; (B) transfer of adenylate to an RNA-N3'P to produce RNA-N3'PP5'A; (C) and attack of the adjacent 2'-hydroxyl on the 3'-phosphorus in the diester linkage to produce the cyclic end product. The biological role of this enzyme is unknown but it is likely to function in some aspects of cellular RNA processing.</text>
</comment>
<protein>
    <recommendedName>
        <fullName evidence="2 5">RNA 3'-terminal phosphate cyclase</fullName>
        <shortName evidence="5">RNA cyclase</shortName>
        <shortName evidence="5">RNA-3'-phosphate cyclase</shortName>
        <ecNumber evidence="5 6">6.5.1.4</ecNumber>
    </recommendedName>
</protein>
<keyword evidence="4 5" id="KW-0547">Nucleotide-binding</keyword>
<evidence type="ECO:0000256" key="4">
    <source>
        <dbReference type="ARBA" id="ARBA00022741"/>
    </source>
</evidence>
<dbReference type="GO" id="GO:0006396">
    <property type="term" value="P:RNA processing"/>
    <property type="evidence" value="ECO:0007669"/>
    <property type="project" value="UniProtKB-UniRule"/>
</dbReference>
<dbReference type="NCBIfam" id="TIGR03399">
    <property type="entry name" value="RNA_3prim_cycl"/>
    <property type="match status" value="1"/>
</dbReference>
<dbReference type="STRING" id="351160.RCIX2147"/>
<dbReference type="Gene3D" id="3.65.10.20">
    <property type="entry name" value="RNA 3'-terminal phosphate cyclase domain"/>
    <property type="match status" value="1"/>
</dbReference>
<dbReference type="KEGG" id="rci:RCIX2147"/>